<dbReference type="EMBL" id="CP136522">
    <property type="protein sequence ID" value="WOT04383.1"/>
    <property type="molecule type" value="Genomic_DNA"/>
</dbReference>
<accession>A0ABZ0JXP8</accession>
<evidence type="ECO:0000313" key="2">
    <source>
        <dbReference type="Proteomes" id="UP001529491"/>
    </source>
</evidence>
<gene>
    <name evidence="1" type="ORF">RGE70_13780</name>
</gene>
<sequence>MTKEQKIKAALNEYRSKVYQELQNITGSSAGKETGLLFIHASQRIYKVPFNWLNELMNNKVEAKVTAKFLLVLFSLAVTTNREQGSLFKKKVWSLCSKWDYYINYNHLEMLLVQSILTRSLKEGKLVGVDDLAICQGFFTQKLIDPSQLSKTMISMAKCFTSVQLPKHESASFNVFQTYLISEMSKIMSAQFEGPTDLWLLIEAEFIAKFSQKTRTNWWEKSGTAALVRQTVGSGGDDHPEWRLYADAGMQAAHDFYNQIDITDAYTNVALRST</sequence>
<keyword evidence="2" id="KW-1185">Reference proteome</keyword>
<name>A0ABZ0JXP8_9GAMM</name>
<organism evidence="1 2">
    <name type="scientific">Shewanella youngdeokensis</name>
    <dbReference type="NCBI Taxonomy" id="2999068"/>
    <lineage>
        <taxon>Bacteria</taxon>
        <taxon>Pseudomonadati</taxon>
        <taxon>Pseudomonadota</taxon>
        <taxon>Gammaproteobacteria</taxon>
        <taxon>Alteromonadales</taxon>
        <taxon>Shewanellaceae</taxon>
        <taxon>Shewanella</taxon>
    </lineage>
</organism>
<dbReference type="Proteomes" id="UP001529491">
    <property type="component" value="Chromosome"/>
</dbReference>
<dbReference type="RefSeq" id="WP_310472014.1">
    <property type="nucleotide sequence ID" value="NZ_CP136522.1"/>
</dbReference>
<proteinExistence type="predicted"/>
<evidence type="ECO:0000313" key="1">
    <source>
        <dbReference type="EMBL" id="WOT04383.1"/>
    </source>
</evidence>
<reference evidence="1 2" key="1">
    <citation type="submission" date="2023-10" db="EMBL/GenBank/DDBJ databases">
        <title>Complete genome sequence of Shewanella sp. DAU334.</title>
        <authorList>
            <person name="Lee Y.-S."/>
            <person name="Jeong H.-R."/>
            <person name="Hwang E.-J."/>
            <person name="Choi Y.-L."/>
            <person name="Kim G.-D."/>
        </authorList>
    </citation>
    <scope>NUCLEOTIDE SEQUENCE [LARGE SCALE GENOMIC DNA]</scope>
    <source>
        <strain evidence="1 2">DAU334</strain>
    </source>
</reference>
<protein>
    <submittedName>
        <fullName evidence="1">Uncharacterized protein</fullName>
    </submittedName>
</protein>